<dbReference type="EMBL" id="BAABHB010000016">
    <property type="protein sequence ID" value="GAA4417884.1"/>
    <property type="molecule type" value="Genomic_DNA"/>
</dbReference>
<dbReference type="Proteomes" id="UP001500936">
    <property type="component" value="Unassembled WGS sequence"/>
</dbReference>
<comment type="similarity">
    <text evidence="1">Belongs to the phD/YefM antitoxin family.</text>
</comment>
<dbReference type="SUPFAM" id="SSF143120">
    <property type="entry name" value="YefM-like"/>
    <property type="match status" value="1"/>
</dbReference>
<accession>A0ABP8KWZ3</accession>
<evidence type="ECO:0008006" key="4">
    <source>
        <dbReference type="Google" id="ProtNLM"/>
    </source>
</evidence>
<dbReference type="InterPro" id="IPR036165">
    <property type="entry name" value="YefM-like_sf"/>
</dbReference>
<protein>
    <recommendedName>
        <fullName evidence="4">Prevent-host-death protein</fullName>
    </recommendedName>
</protein>
<reference evidence="3" key="1">
    <citation type="journal article" date="2019" name="Int. J. Syst. Evol. Microbiol.">
        <title>The Global Catalogue of Microorganisms (GCM) 10K type strain sequencing project: providing services to taxonomists for standard genome sequencing and annotation.</title>
        <authorList>
            <consortium name="The Broad Institute Genomics Platform"/>
            <consortium name="The Broad Institute Genome Sequencing Center for Infectious Disease"/>
            <person name="Wu L."/>
            <person name="Ma J."/>
        </authorList>
    </citation>
    <scope>NUCLEOTIDE SEQUENCE [LARGE SCALE GENOMIC DNA]</scope>
    <source>
        <strain evidence="3">JCM 17925</strain>
    </source>
</reference>
<evidence type="ECO:0000313" key="3">
    <source>
        <dbReference type="Proteomes" id="UP001500936"/>
    </source>
</evidence>
<gene>
    <name evidence="2" type="ORF">GCM10023187_50720</name>
</gene>
<name>A0ABP8KWZ3_9BACT</name>
<dbReference type="RefSeq" id="WP_345270861.1">
    <property type="nucleotide sequence ID" value="NZ_BAABHB010000016.1"/>
</dbReference>
<evidence type="ECO:0000256" key="1">
    <source>
        <dbReference type="ARBA" id="ARBA00009981"/>
    </source>
</evidence>
<comment type="caution">
    <text evidence="2">The sequence shown here is derived from an EMBL/GenBank/DDBJ whole genome shotgun (WGS) entry which is preliminary data.</text>
</comment>
<dbReference type="Gene3D" id="3.40.1620.10">
    <property type="entry name" value="YefM-like domain"/>
    <property type="match status" value="1"/>
</dbReference>
<sequence length="78" mass="8699">MKTMTIGDLKARFSEVIQEVKAGEEIAVAFGKKKEIVAYLVPKSAKKPVKRQLGLLKNKGSVTFARDFKITEEEFLGL</sequence>
<proteinExistence type="inferred from homology"/>
<evidence type="ECO:0000313" key="2">
    <source>
        <dbReference type="EMBL" id="GAA4417884.1"/>
    </source>
</evidence>
<keyword evidence="3" id="KW-1185">Reference proteome</keyword>
<organism evidence="2 3">
    <name type="scientific">Nibrella viscosa</name>
    <dbReference type="NCBI Taxonomy" id="1084524"/>
    <lineage>
        <taxon>Bacteria</taxon>
        <taxon>Pseudomonadati</taxon>
        <taxon>Bacteroidota</taxon>
        <taxon>Cytophagia</taxon>
        <taxon>Cytophagales</taxon>
        <taxon>Spirosomataceae</taxon>
        <taxon>Nibrella</taxon>
    </lineage>
</organism>